<evidence type="ECO:0000313" key="3">
    <source>
        <dbReference type="Proteomes" id="UP000077202"/>
    </source>
</evidence>
<dbReference type="EMBL" id="LVLJ01002657">
    <property type="protein sequence ID" value="OAE24294.1"/>
    <property type="molecule type" value="Genomic_DNA"/>
</dbReference>
<dbReference type="AlphaFoldDB" id="A0A176VU19"/>
<comment type="caution">
    <text evidence="2">The sequence shown here is derived from an EMBL/GenBank/DDBJ whole genome shotgun (WGS) entry which is preliminary data.</text>
</comment>
<keyword evidence="1" id="KW-0175">Coiled coil</keyword>
<organism evidence="2 3">
    <name type="scientific">Marchantia polymorpha subsp. ruderalis</name>
    <dbReference type="NCBI Taxonomy" id="1480154"/>
    <lineage>
        <taxon>Eukaryota</taxon>
        <taxon>Viridiplantae</taxon>
        <taxon>Streptophyta</taxon>
        <taxon>Embryophyta</taxon>
        <taxon>Marchantiophyta</taxon>
        <taxon>Marchantiopsida</taxon>
        <taxon>Marchantiidae</taxon>
        <taxon>Marchantiales</taxon>
        <taxon>Marchantiaceae</taxon>
        <taxon>Marchantia</taxon>
    </lineage>
</organism>
<sequence>MAYIVESLPVNELTVASAKPNQLHASELAQEKEGRAEEEQKVEDLRRHIVAMKKELRSRIEEHIDAHNKEGAVIVSCGAVGGVAGESKKVKGGVSTAAGRVNR</sequence>
<protein>
    <submittedName>
        <fullName evidence="2">Uncharacterized protein</fullName>
    </submittedName>
</protein>
<gene>
    <name evidence="2" type="ORF">AXG93_1052s1170</name>
</gene>
<evidence type="ECO:0000256" key="1">
    <source>
        <dbReference type="SAM" id="Coils"/>
    </source>
</evidence>
<reference evidence="2" key="1">
    <citation type="submission" date="2016-03" db="EMBL/GenBank/DDBJ databases">
        <title>Mechanisms controlling the formation of the plant cell surface in tip-growing cells are functionally conserved among land plants.</title>
        <authorList>
            <person name="Honkanen S."/>
            <person name="Jones V.A."/>
            <person name="Morieri G."/>
            <person name="Champion C."/>
            <person name="Hetherington A.J."/>
            <person name="Kelly S."/>
            <person name="Saint-Marcoux D."/>
            <person name="Proust H."/>
            <person name="Prescott H."/>
            <person name="Dolan L."/>
        </authorList>
    </citation>
    <scope>NUCLEOTIDE SEQUENCE [LARGE SCALE GENOMIC DNA]</scope>
    <source>
        <tissue evidence="2">Whole gametophyte</tissue>
    </source>
</reference>
<feature type="coiled-coil region" evidence="1">
    <location>
        <begin position="28"/>
        <end position="55"/>
    </location>
</feature>
<dbReference type="Proteomes" id="UP000077202">
    <property type="component" value="Unassembled WGS sequence"/>
</dbReference>
<name>A0A176VU19_MARPO</name>
<accession>A0A176VU19</accession>
<keyword evidence="3" id="KW-1185">Reference proteome</keyword>
<proteinExistence type="predicted"/>
<evidence type="ECO:0000313" key="2">
    <source>
        <dbReference type="EMBL" id="OAE24294.1"/>
    </source>
</evidence>